<reference evidence="3" key="1">
    <citation type="journal article" date="2019" name="Int. J. Syst. Evol. Microbiol.">
        <title>The Global Catalogue of Microorganisms (GCM) 10K type strain sequencing project: providing services to taxonomists for standard genome sequencing and annotation.</title>
        <authorList>
            <consortium name="The Broad Institute Genomics Platform"/>
            <consortium name="The Broad Institute Genome Sequencing Center for Infectious Disease"/>
            <person name="Wu L."/>
            <person name="Ma J."/>
        </authorList>
    </citation>
    <scope>NUCLEOTIDE SEQUENCE [LARGE SCALE GENOMIC DNA]</scope>
    <source>
        <strain evidence="3">NBRC 101365</strain>
    </source>
</reference>
<evidence type="ECO:0000313" key="2">
    <source>
        <dbReference type="EMBL" id="GLS22090.1"/>
    </source>
</evidence>
<protein>
    <submittedName>
        <fullName evidence="2">Uncharacterized protein</fullName>
    </submittedName>
</protein>
<gene>
    <name evidence="2" type="ORF">GCM10007874_51070</name>
</gene>
<accession>A0ABQ6CSY3</accession>
<organism evidence="2 3">
    <name type="scientific">Labrys miyagiensis</name>
    <dbReference type="NCBI Taxonomy" id="346912"/>
    <lineage>
        <taxon>Bacteria</taxon>
        <taxon>Pseudomonadati</taxon>
        <taxon>Pseudomonadota</taxon>
        <taxon>Alphaproteobacteria</taxon>
        <taxon>Hyphomicrobiales</taxon>
        <taxon>Xanthobacteraceae</taxon>
        <taxon>Labrys</taxon>
    </lineage>
</organism>
<proteinExistence type="predicted"/>
<feature type="region of interest" description="Disordered" evidence="1">
    <location>
        <begin position="33"/>
        <end position="56"/>
    </location>
</feature>
<dbReference type="RefSeq" id="WP_284315066.1">
    <property type="nucleotide sequence ID" value="NZ_BSPC01000058.1"/>
</dbReference>
<dbReference type="Proteomes" id="UP001156882">
    <property type="component" value="Unassembled WGS sequence"/>
</dbReference>
<sequence>MQMRDDHTRRHLNVDEKQALKAEAIHRFLQQYARKAQKGTEPNDRKYSRDVERKVRQMKPQEFDSFLRYGEEE</sequence>
<feature type="compositionally biased region" description="Basic and acidic residues" evidence="1">
    <location>
        <begin position="41"/>
        <end position="56"/>
    </location>
</feature>
<comment type="caution">
    <text evidence="2">The sequence shown here is derived from an EMBL/GenBank/DDBJ whole genome shotgun (WGS) entry which is preliminary data.</text>
</comment>
<keyword evidence="3" id="KW-1185">Reference proteome</keyword>
<evidence type="ECO:0000313" key="3">
    <source>
        <dbReference type="Proteomes" id="UP001156882"/>
    </source>
</evidence>
<dbReference type="EMBL" id="BSPC01000058">
    <property type="protein sequence ID" value="GLS22090.1"/>
    <property type="molecule type" value="Genomic_DNA"/>
</dbReference>
<evidence type="ECO:0000256" key="1">
    <source>
        <dbReference type="SAM" id="MobiDB-lite"/>
    </source>
</evidence>
<name>A0ABQ6CSY3_9HYPH</name>